<evidence type="ECO:0000256" key="3">
    <source>
        <dbReference type="ARBA" id="ARBA00009164"/>
    </source>
</evidence>
<dbReference type="Gene3D" id="3.30.479.10">
    <property type="entry name" value="6-pyruvoyl tetrahydropterin synthase/QueD"/>
    <property type="match status" value="1"/>
</dbReference>
<keyword evidence="6" id="KW-0862">Zinc</keyword>
<evidence type="ECO:0000313" key="10">
    <source>
        <dbReference type="EMBL" id="GMH88192.1"/>
    </source>
</evidence>
<dbReference type="PANTHER" id="PTHR12589:SF7">
    <property type="entry name" value="6-PYRUVOYL TETRAHYDROBIOPTERIN SYNTHASE"/>
    <property type="match status" value="1"/>
</dbReference>
<keyword evidence="11" id="KW-1185">Reference proteome</keyword>
<dbReference type="Proteomes" id="UP001165160">
    <property type="component" value="Unassembled WGS sequence"/>
</dbReference>
<dbReference type="InterPro" id="IPR038418">
    <property type="entry name" value="6-PTP_synth/QueD_sf"/>
</dbReference>
<evidence type="ECO:0000313" key="11">
    <source>
        <dbReference type="Proteomes" id="UP001165160"/>
    </source>
</evidence>
<dbReference type="EMBL" id="BRXX01000079">
    <property type="protein sequence ID" value="GMH88192.1"/>
    <property type="molecule type" value="Genomic_DNA"/>
</dbReference>
<feature type="signal peptide" evidence="9">
    <location>
        <begin position="1"/>
        <end position="24"/>
    </location>
</feature>
<comment type="cofactor">
    <cofactor evidence="1">
        <name>Zn(2+)</name>
        <dbReference type="ChEBI" id="CHEBI:29105"/>
    </cofactor>
</comment>
<evidence type="ECO:0000256" key="4">
    <source>
        <dbReference type="ARBA" id="ARBA00013100"/>
    </source>
</evidence>
<dbReference type="GO" id="GO:0046872">
    <property type="term" value="F:metal ion binding"/>
    <property type="evidence" value="ECO:0007669"/>
    <property type="project" value="UniProtKB-KW"/>
</dbReference>
<proteinExistence type="inferred from homology"/>
<comment type="caution">
    <text evidence="10">The sequence shown here is derived from an EMBL/GenBank/DDBJ whole genome shotgun (WGS) entry which is preliminary data.</text>
</comment>
<protein>
    <recommendedName>
        <fullName evidence="4">6-pyruvoyltetrahydropterin synthase</fullName>
        <ecNumber evidence="4">4.2.3.12</ecNumber>
    </recommendedName>
</protein>
<evidence type="ECO:0000256" key="2">
    <source>
        <dbReference type="ARBA" id="ARBA00005126"/>
    </source>
</evidence>
<dbReference type="Pfam" id="PF01242">
    <property type="entry name" value="PTPS"/>
    <property type="match status" value="1"/>
</dbReference>
<sequence>MSTSPFHFLLLSLLLAINVGCVLAGGYSLTVRDSIMIAHSFANNPSFGPAQNLHGATYTVDVTFKTPKLHPKNNWVVDIGEASEVLKEVCEAYNFKNLDEMFPGEMTTTEFMCKKIFEGIKKGRGKNWFKGALEIRLSESHKAWASYEGKV</sequence>
<evidence type="ECO:0000256" key="8">
    <source>
        <dbReference type="ARBA" id="ARBA00023239"/>
    </source>
</evidence>
<comment type="pathway">
    <text evidence="2">Cofactor biosynthesis; tetrahydrobiopterin biosynthesis; tetrahydrobiopterin from 7,8-dihydroneopterin triphosphate: step 1/3.</text>
</comment>
<dbReference type="GO" id="GO:0003874">
    <property type="term" value="F:6-pyruvoyltetrahydropterin synthase activity"/>
    <property type="evidence" value="ECO:0007669"/>
    <property type="project" value="UniProtKB-EC"/>
</dbReference>
<keyword evidence="5" id="KW-0479">Metal-binding</keyword>
<dbReference type="EC" id="4.2.3.12" evidence="4"/>
<comment type="similarity">
    <text evidence="3">Belongs to the PTPS family.</text>
</comment>
<keyword evidence="8" id="KW-0456">Lyase</keyword>
<feature type="chain" id="PRO_5040825381" description="6-pyruvoyltetrahydropterin synthase" evidence="9">
    <location>
        <begin position="25"/>
        <end position="151"/>
    </location>
</feature>
<gene>
    <name evidence="10" type="ORF">TrVE_jg13266</name>
</gene>
<dbReference type="SUPFAM" id="SSF55620">
    <property type="entry name" value="Tetrahydrobiopterin biosynthesis enzymes-like"/>
    <property type="match status" value="1"/>
</dbReference>
<evidence type="ECO:0000256" key="6">
    <source>
        <dbReference type="ARBA" id="ARBA00022833"/>
    </source>
</evidence>
<name>A0A9W7BIB5_9STRA</name>
<evidence type="ECO:0000256" key="9">
    <source>
        <dbReference type="SAM" id="SignalP"/>
    </source>
</evidence>
<evidence type="ECO:0000256" key="5">
    <source>
        <dbReference type="ARBA" id="ARBA00022723"/>
    </source>
</evidence>
<dbReference type="InterPro" id="IPR007115">
    <property type="entry name" value="6-PTP_synth/QueD"/>
</dbReference>
<organism evidence="10 11">
    <name type="scientific">Triparma verrucosa</name>
    <dbReference type="NCBI Taxonomy" id="1606542"/>
    <lineage>
        <taxon>Eukaryota</taxon>
        <taxon>Sar</taxon>
        <taxon>Stramenopiles</taxon>
        <taxon>Ochrophyta</taxon>
        <taxon>Bolidophyceae</taxon>
        <taxon>Parmales</taxon>
        <taxon>Triparmaceae</taxon>
        <taxon>Triparma</taxon>
    </lineage>
</organism>
<evidence type="ECO:0000256" key="7">
    <source>
        <dbReference type="ARBA" id="ARBA00023007"/>
    </source>
</evidence>
<keyword evidence="9" id="KW-0732">Signal</keyword>
<evidence type="ECO:0000256" key="1">
    <source>
        <dbReference type="ARBA" id="ARBA00001947"/>
    </source>
</evidence>
<dbReference type="GO" id="GO:0006729">
    <property type="term" value="P:tetrahydrobiopterin biosynthetic process"/>
    <property type="evidence" value="ECO:0007669"/>
    <property type="project" value="UniProtKB-KW"/>
</dbReference>
<keyword evidence="7" id="KW-0783">Tetrahydrobiopterin biosynthesis</keyword>
<reference evidence="11" key="1">
    <citation type="journal article" date="2023" name="Commun. Biol.">
        <title>Genome analysis of Parmales, the sister group of diatoms, reveals the evolutionary specialization of diatoms from phago-mixotrophs to photoautotrophs.</title>
        <authorList>
            <person name="Ban H."/>
            <person name="Sato S."/>
            <person name="Yoshikawa S."/>
            <person name="Yamada K."/>
            <person name="Nakamura Y."/>
            <person name="Ichinomiya M."/>
            <person name="Sato N."/>
            <person name="Blanc-Mathieu R."/>
            <person name="Endo H."/>
            <person name="Kuwata A."/>
            <person name="Ogata H."/>
        </authorList>
    </citation>
    <scope>NUCLEOTIDE SEQUENCE [LARGE SCALE GENOMIC DNA]</scope>
    <source>
        <strain evidence="11">NIES 3699</strain>
    </source>
</reference>
<dbReference type="PANTHER" id="PTHR12589">
    <property type="entry name" value="PYRUVOYL TETRAHYDROBIOPTERIN SYNTHASE"/>
    <property type="match status" value="1"/>
</dbReference>
<dbReference type="AlphaFoldDB" id="A0A9W7BIB5"/>
<accession>A0A9W7BIB5</accession>